<evidence type="ECO:0000259" key="1">
    <source>
        <dbReference type="Pfam" id="PF22936"/>
    </source>
</evidence>
<keyword evidence="3" id="KW-1185">Reference proteome</keyword>
<proteinExistence type="predicted"/>
<gene>
    <name evidence="2" type="ORF">JRO89_XS13G0167200</name>
</gene>
<dbReference type="Proteomes" id="UP000827721">
    <property type="component" value="Unassembled WGS sequence"/>
</dbReference>
<reference evidence="2 3" key="1">
    <citation type="submission" date="2021-02" db="EMBL/GenBank/DDBJ databases">
        <title>Plant Genome Project.</title>
        <authorList>
            <person name="Zhang R.-G."/>
        </authorList>
    </citation>
    <scope>NUCLEOTIDE SEQUENCE [LARGE SCALE GENOMIC DNA]</scope>
    <source>
        <tissue evidence="2">Leaves</tissue>
    </source>
</reference>
<dbReference type="InterPro" id="IPR054722">
    <property type="entry name" value="PolX-like_BBD"/>
</dbReference>
<name>A0ABQ8H8N8_9ROSI</name>
<dbReference type="PANTHER" id="PTHR35317:SF27">
    <property type="entry name" value="RETROVIRUS-RELATED POL POLYPROTEIN FROM TRANSPOSON TNT 1-94"/>
    <property type="match status" value="1"/>
</dbReference>
<dbReference type="Pfam" id="PF22936">
    <property type="entry name" value="Pol_BBD"/>
    <property type="match status" value="1"/>
</dbReference>
<sequence length="313" mass="36376">MTSEGNFVQSGINGNFVQSAIPRFNGHYDHWSMLMENFLRSKEYWSLVETGYVEPENGATLTNAQQKKLEEEKLKDLKVKNYLFQAIDRTILETILQKDTSKQIWDSMKRKYEGNERYECPSWDKETNYAELGEEEEMMLMSYVEMNEAKREDVWFLDSGCSNHMCGDKTFFYDLNKNFRQMVKLGNNSRMTMMGKGNVRMKVNGLTHVNVYLVGCITTKYANLLSYSYTRLVTPLALQSYEEQVVALLEWRDNDEEAIVSEDGDIAEEVENVSPDTVDEGKIRRQPVWMNDYETGEGLSEEENEANMAFFDS</sequence>
<dbReference type="EMBL" id="JAFEMO010000013">
    <property type="protein sequence ID" value="KAH7550299.1"/>
    <property type="molecule type" value="Genomic_DNA"/>
</dbReference>
<accession>A0ABQ8H8N8</accession>
<feature type="domain" description="Retrovirus-related Pol polyprotein from transposon TNT 1-94-like beta-barrel" evidence="1">
    <location>
        <begin position="155"/>
        <end position="228"/>
    </location>
</feature>
<protein>
    <recommendedName>
        <fullName evidence="1">Retrovirus-related Pol polyprotein from transposon TNT 1-94-like beta-barrel domain-containing protein</fullName>
    </recommendedName>
</protein>
<evidence type="ECO:0000313" key="3">
    <source>
        <dbReference type="Proteomes" id="UP000827721"/>
    </source>
</evidence>
<evidence type="ECO:0000313" key="2">
    <source>
        <dbReference type="EMBL" id="KAH7550299.1"/>
    </source>
</evidence>
<organism evidence="2 3">
    <name type="scientific">Xanthoceras sorbifolium</name>
    <dbReference type="NCBI Taxonomy" id="99658"/>
    <lineage>
        <taxon>Eukaryota</taxon>
        <taxon>Viridiplantae</taxon>
        <taxon>Streptophyta</taxon>
        <taxon>Embryophyta</taxon>
        <taxon>Tracheophyta</taxon>
        <taxon>Spermatophyta</taxon>
        <taxon>Magnoliopsida</taxon>
        <taxon>eudicotyledons</taxon>
        <taxon>Gunneridae</taxon>
        <taxon>Pentapetalae</taxon>
        <taxon>rosids</taxon>
        <taxon>malvids</taxon>
        <taxon>Sapindales</taxon>
        <taxon>Sapindaceae</taxon>
        <taxon>Xanthoceroideae</taxon>
        <taxon>Xanthoceras</taxon>
    </lineage>
</organism>
<comment type="caution">
    <text evidence="2">The sequence shown here is derived from an EMBL/GenBank/DDBJ whole genome shotgun (WGS) entry which is preliminary data.</text>
</comment>
<dbReference type="PANTHER" id="PTHR35317">
    <property type="entry name" value="OS04G0629600 PROTEIN"/>
    <property type="match status" value="1"/>
</dbReference>
<dbReference type="Pfam" id="PF14223">
    <property type="entry name" value="Retrotran_gag_2"/>
    <property type="match status" value="1"/>
</dbReference>